<keyword evidence="3 5" id="KW-1133">Transmembrane helix</keyword>
<feature type="transmembrane region" description="Helical" evidence="5">
    <location>
        <begin position="199"/>
        <end position="222"/>
    </location>
</feature>
<feature type="transmembrane region" description="Helical" evidence="5">
    <location>
        <begin position="70"/>
        <end position="93"/>
    </location>
</feature>
<dbReference type="EMBL" id="JBHTLD010000029">
    <property type="protein sequence ID" value="MFD1185629.1"/>
    <property type="molecule type" value="Genomic_DNA"/>
</dbReference>
<dbReference type="Pfam" id="PF01925">
    <property type="entry name" value="TauE"/>
    <property type="match status" value="1"/>
</dbReference>
<gene>
    <name evidence="6" type="ORF">ACFQ2O_05360</name>
</gene>
<feature type="transmembrane region" description="Helical" evidence="5">
    <location>
        <begin position="7"/>
        <end position="36"/>
    </location>
</feature>
<dbReference type="PANTHER" id="PTHR43701:SF2">
    <property type="entry name" value="MEMBRANE TRANSPORTER PROTEIN YJNA-RELATED"/>
    <property type="match status" value="1"/>
</dbReference>
<accession>A0ABW3SL85</accession>
<proteinExistence type="inferred from homology"/>
<evidence type="ECO:0000256" key="1">
    <source>
        <dbReference type="ARBA" id="ARBA00004141"/>
    </source>
</evidence>
<keyword evidence="5" id="KW-1003">Cell membrane</keyword>
<reference evidence="7" key="1">
    <citation type="journal article" date="2019" name="Int. J. Syst. Evol. Microbiol.">
        <title>The Global Catalogue of Microorganisms (GCM) 10K type strain sequencing project: providing services to taxonomists for standard genome sequencing and annotation.</title>
        <authorList>
            <consortium name="The Broad Institute Genomics Platform"/>
            <consortium name="The Broad Institute Genome Sequencing Center for Infectious Disease"/>
            <person name="Wu L."/>
            <person name="Ma J."/>
        </authorList>
    </citation>
    <scope>NUCLEOTIDE SEQUENCE [LARGE SCALE GENOMIC DNA]</scope>
    <source>
        <strain evidence="7">JCM 31319</strain>
    </source>
</reference>
<comment type="subcellular location">
    <subcellularLocation>
        <location evidence="5">Cell membrane</location>
        <topology evidence="5">Multi-pass membrane protein</topology>
    </subcellularLocation>
    <subcellularLocation>
        <location evidence="1">Membrane</location>
        <topology evidence="1">Multi-pass membrane protein</topology>
    </subcellularLocation>
</comment>
<feature type="transmembrane region" description="Helical" evidence="5">
    <location>
        <begin position="255"/>
        <end position="273"/>
    </location>
</feature>
<evidence type="ECO:0000256" key="2">
    <source>
        <dbReference type="ARBA" id="ARBA00022692"/>
    </source>
</evidence>
<evidence type="ECO:0000256" key="3">
    <source>
        <dbReference type="ARBA" id="ARBA00022989"/>
    </source>
</evidence>
<dbReference type="InterPro" id="IPR002781">
    <property type="entry name" value="TM_pro_TauE-like"/>
</dbReference>
<dbReference type="PANTHER" id="PTHR43701">
    <property type="entry name" value="MEMBRANE TRANSPORTER PROTEIN MJ0441-RELATED"/>
    <property type="match status" value="1"/>
</dbReference>
<name>A0ABW3SL85_9BACT</name>
<feature type="transmembrane region" description="Helical" evidence="5">
    <location>
        <begin position="153"/>
        <end position="179"/>
    </location>
</feature>
<organism evidence="6 7">
    <name type="scientific">Pontibacter rugosus</name>
    <dbReference type="NCBI Taxonomy" id="1745966"/>
    <lineage>
        <taxon>Bacteria</taxon>
        <taxon>Pseudomonadati</taxon>
        <taxon>Bacteroidota</taxon>
        <taxon>Cytophagia</taxon>
        <taxon>Cytophagales</taxon>
        <taxon>Hymenobacteraceae</taxon>
        <taxon>Pontibacter</taxon>
    </lineage>
</organism>
<sequence length="281" mass="29952">MQEFILFLVGVLISGFGTLIGFGGGVFMVPILIIFFGYNIEIAIGSTMAALVPGSIMASAFNLRDKSIDYLVGTLIQLPAMAGTVLGALLVASLPVVKLQLAFALFVVVVGVAMVMPKKQKSRPQKAGMMYRIRRAPTSFIRKNRAKKLAYRLNGGVVSLSGFVSGVMAGLFGIGGGFVQTPLMIKIFRIPPQIATSTSLFILVVTSFTGFISHFLIGNVIWSRSIPLMAAFALGALGGNLLKGSRRKSYNIEKLIGIGLFLAGFGVLLNLAIKSNFGFSF</sequence>
<keyword evidence="4 5" id="KW-0472">Membrane</keyword>
<comment type="similarity">
    <text evidence="5">Belongs to the 4-toluene sulfonate uptake permease (TSUP) (TC 2.A.102) family.</text>
</comment>
<evidence type="ECO:0000256" key="5">
    <source>
        <dbReference type="RuleBase" id="RU363041"/>
    </source>
</evidence>
<evidence type="ECO:0000313" key="6">
    <source>
        <dbReference type="EMBL" id="MFD1185629.1"/>
    </source>
</evidence>
<evidence type="ECO:0000313" key="7">
    <source>
        <dbReference type="Proteomes" id="UP001597094"/>
    </source>
</evidence>
<evidence type="ECO:0000256" key="4">
    <source>
        <dbReference type="ARBA" id="ARBA00023136"/>
    </source>
</evidence>
<dbReference type="RefSeq" id="WP_377523543.1">
    <property type="nucleotide sequence ID" value="NZ_JBHTLD010000029.1"/>
</dbReference>
<dbReference type="Proteomes" id="UP001597094">
    <property type="component" value="Unassembled WGS sequence"/>
</dbReference>
<dbReference type="InterPro" id="IPR051598">
    <property type="entry name" value="TSUP/Inactive_protease-like"/>
</dbReference>
<comment type="caution">
    <text evidence="6">The sequence shown here is derived from an EMBL/GenBank/DDBJ whole genome shotgun (WGS) entry which is preliminary data.</text>
</comment>
<feature type="transmembrane region" description="Helical" evidence="5">
    <location>
        <begin position="42"/>
        <end position="63"/>
    </location>
</feature>
<keyword evidence="7" id="KW-1185">Reference proteome</keyword>
<keyword evidence="2 5" id="KW-0812">Transmembrane</keyword>
<feature type="transmembrane region" description="Helical" evidence="5">
    <location>
        <begin position="99"/>
        <end position="116"/>
    </location>
</feature>
<protein>
    <recommendedName>
        <fullName evidence="5">Probable membrane transporter protein</fullName>
    </recommendedName>
</protein>